<dbReference type="InterPro" id="IPR006089">
    <property type="entry name" value="Acyl-CoA_DH_CS"/>
</dbReference>
<dbReference type="AlphaFoldDB" id="X1TKC8"/>
<dbReference type="GO" id="GO:0003995">
    <property type="term" value="F:acyl-CoA dehydrogenase activity"/>
    <property type="evidence" value="ECO:0007669"/>
    <property type="project" value="InterPro"/>
</dbReference>
<dbReference type="SUPFAM" id="SSF47203">
    <property type="entry name" value="Acyl-CoA dehydrogenase C-terminal domain-like"/>
    <property type="match status" value="1"/>
</dbReference>
<dbReference type="InterPro" id="IPR036250">
    <property type="entry name" value="AcylCo_DH-like_C"/>
</dbReference>
<comment type="cofactor">
    <cofactor evidence="1">
        <name>FAD</name>
        <dbReference type="ChEBI" id="CHEBI:57692"/>
    </cofactor>
</comment>
<sequence>SQYLGLARSALEVAYKYAHKRVQFKKPIYSFEGISFKLSEMFMDIELNRMAIAQIARMLDDGYNCRASVAAVKTRIADATVRITQDAVQIVGGLGYSEEYPLERYYRDAKIGQISAGTSEIMRYIITREMIRMWGK</sequence>
<evidence type="ECO:0000259" key="6">
    <source>
        <dbReference type="Pfam" id="PF00441"/>
    </source>
</evidence>
<comment type="caution">
    <text evidence="7">The sequence shown here is derived from an EMBL/GenBank/DDBJ whole genome shotgun (WGS) entry which is preliminary data.</text>
</comment>
<accession>X1TKC8</accession>
<dbReference type="EMBL" id="BARW01005536">
    <property type="protein sequence ID" value="GAI80464.1"/>
    <property type="molecule type" value="Genomic_DNA"/>
</dbReference>
<organism evidence="7">
    <name type="scientific">marine sediment metagenome</name>
    <dbReference type="NCBI Taxonomy" id="412755"/>
    <lineage>
        <taxon>unclassified sequences</taxon>
        <taxon>metagenomes</taxon>
        <taxon>ecological metagenomes</taxon>
    </lineage>
</organism>
<proteinExistence type="inferred from homology"/>
<feature type="domain" description="Acyl-CoA dehydrogenase/oxidase C-terminal" evidence="6">
    <location>
        <begin position="2"/>
        <end position="130"/>
    </location>
</feature>
<feature type="non-terminal residue" evidence="7">
    <location>
        <position position="1"/>
    </location>
</feature>
<keyword evidence="5" id="KW-0560">Oxidoreductase</keyword>
<reference evidence="7" key="1">
    <citation type="journal article" date="2014" name="Front. Microbiol.">
        <title>High frequency of phylogenetically diverse reductive dehalogenase-homologous genes in deep subseafloor sedimentary metagenomes.</title>
        <authorList>
            <person name="Kawai M."/>
            <person name="Futagami T."/>
            <person name="Toyoda A."/>
            <person name="Takaki Y."/>
            <person name="Nishi S."/>
            <person name="Hori S."/>
            <person name="Arai W."/>
            <person name="Tsubouchi T."/>
            <person name="Morono Y."/>
            <person name="Uchiyama I."/>
            <person name="Ito T."/>
            <person name="Fujiyama A."/>
            <person name="Inagaki F."/>
            <person name="Takami H."/>
        </authorList>
    </citation>
    <scope>NUCLEOTIDE SEQUENCE</scope>
    <source>
        <strain evidence="7">Expedition CK06-06</strain>
    </source>
</reference>
<dbReference type="FunFam" id="1.20.140.10:FF:000001">
    <property type="entry name" value="Acyl-CoA dehydrogenase"/>
    <property type="match status" value="1"/>
</dbReference>
<keyword evidence="3" id="KW-0285">Flavoprotein</keyword>
<protein>
    <recommendedName>
        <fullName evidence="6">Acyl-CoA dehydrogenase/oxidase C-terminal domain-containing protein</fullName>
    </recommendedName>
</protein>
<evidence type="ECO:0000256" key="5">
    <source>
        <dbReference type="ARBA" id="ARBA00023002"/>
    </source>
</evidence>
<evidence type="ECO:0000256" key="4">
    <source>
        <dbReference type="ARBA" id="ARBA00022827"/>
    </source>
</evidence>
<evidence type="ECO:0000256" key="1">
    <source>
        <dbReference type="ARBA" id="ARBA00001974"/>
    </source>
</evidence>
<keyword evidence="4" id="KW-0274">FAD</keyword>
<dbReference type="PROSITE" id="PS00073">
    <property type="entry name" value="ACYL_COA_DH_2"/>
    <property type="match status" value="1"/>
</dbReference>
<dbReference type="InterPro" id="IPR009075">
    <property type="entry name" value="AcylCo_DH/oxidase_C"/>
</dbReference>
<evidence type="ECO:0000256" key="2">
    <source>
        <dbReference type="ARBA" id="ARBA00009347"/>
    </source>
</evidence>
<gene>
    <name evidence="7" type="ORF">S12H4_11983</name>
</gene>
<dbReference type="CDD" id="cd00567">
    <property type="entry name" value="ACAD"/>
    <property type="match status" value="1"/>
</dbReference>
<evidence type="ECO:0000313" key="7">
    <source>
        <dbReference type="EMBL" id="GAI80464.1"/>
    </source>
</evidence>
<dbReference type="PANTHER" id="PTHR43884:SF12">
    <property type="entry name" value="ISOVALERYL-COA DEHYDROGENASE, MITOCHONDRIAL-RELATED"/>
    <property type="match status" value="1"/>
</dbReference>
<dbReference type="Pfam" id="PF00441">
    <property type="entry name" value="Acyl-CoA_dh_1"/>
    <property type="match status" value="1"/>
</dbReference>
<name>X1TKC8_9ZZZZ</name>
<dbReference type="Gene3D" id="1.20.140.10">
    <property type="entry name" value="Butyryl-CoA Dehydrogenase, subunit A, domain 3"/>
    <property type="match status" value="1"/>
</dbReference>
<evidence type="ECO:0000256" key="3">
    <source>
        <dbReference type="ARBA" id="ARBA00022630"/>
    </source>
</evidence>
<comment type="similarity">
    <text evidence="2">Belongs to the acyl-CoA dehydrogenase family.</text>
</comment>
<dbReference type="PANTHER" id="PTHR43884">
    <property type="entry name" value="ACYL-COA DEHYDROGENASE"/>
    <property type="match status" value="1"/>
</dbReference>